<gene>
    <name evidence="12" type="ORF">H103_04666</name>
</gene>
<dbReference type="InterPro" id="IPR000719">
    <property type="entry name" value="Prot_kinase_dom"/>
</dbReference>
<feature type="domain" description="Protein kinase" evidence="11">
    <location>
        <begin position="67"/>
        <end position="289"/>
    </location>
</feature>
<dbReference type="PROSITE" id="PS00107">
    <property type="entry name" value="PROTEIN_KINASE_ATP"/>
    <property type="match status" value="1"/>
</dbReference>
<evidence type="ECO:0000313" key="12">
    <source>
        <dbReference type="EMBL" id="EZF52260.1"/>
    </source>
</evidence>
<dbReference type="PANTHER" id="PTHR47634:SF9">
    <property type="entry name" value="PROTEIN KINASE DOMAIN-CONTAINING PROTEIN-RELATED"/>
    <property type="match status" value="1"/>
</dbReference>
<evidence type="ECO:0000256" key="6">
    <source>
        <dbReference type="ARBA" id="ARBA00022840"/>
    </source>
</evidence>
<evidence type="ECO:0000256" key="8">
    <source>
        <dbReference type="ARBA" id="ARBA00048679"/>
    </source>
</evidence>
<protein>
    <recommendedName>
        <fullName evidence="1">non-specific serine/threonine protein kinase</fullName>
        <ecNumber evidence="1">2.7.11.1</ecNumber>
    </recommendedName>
</protein>
<dbReference type="Proteomes" id="UP000023758">
    <property type="component" value="Unassembled WGS sequence"/>
</dbReference>
<dbReference type="GO" id="GO:0005524">
    <property type="term" value="F:ATP binding"/>
    <property type="evidence" value="ECO:0007669"/>
    <property type="project" value="UniProtKB-UniRule"/>
</dbReference>
<dbReference type="GO" id="GO:0050684">
    <property type="term" value="P:regulation of mRNA processing"/>
    <property type="evidence" value="ECO:0007669"/>
    <property type="project" value="TreeGrafter"/>
</dbReference>
<evidence type="ECO:0000259" key="11">
    <source>
        <dbReference type="SMART" id="SM00220"/>
    </source>
</evidence>
<evidence type="ECO:0000256" key="7">
    <source>
        <dbReference type="ARBA" id="ARBA00047899"/>
    </source>
</evidence>
<evidence type="ECO:0000256" key="9">
    <source>
        <dbReference type="PROSITE-ProRule" id="PRU10141"/>
    </source>
</evidence>
<keyword evidence="3" id="KW-0808">Transferase</keyword>
<proteinExistence type="predicted"/>
<feature type="compositionally biased region" description="Acidic residues" evidence="10">
    <location>
        <begin position="15"/>
        <end position="30"/>
    </location>
</feature>
<dbReference type="InterPro" id="IPR017441">
    <property type="entry name" value="Protein_kinase_ATP_BS"/>
</dbReference>
<dbReference type="SUPFAM" id="SSF56112">
    <property type="entry name" value="Protein kinase-like (PK-like)"/>
    <property type="match status" value="2"/>
</dbReference>
<reference evidence="12" key="1">
    <citation type="submission" date="2014-02" db="EMBL/GenBank/DDBJ databases">
        <title>The Genome Sequence of Trichophyton rubrum (morphotype fischeri) CBS 288.86.</title>
        <authorList>
            <consortium name="The Broad Institute Genomics Platform"/>
            <person name="Cuomo C.A."/>
            <person name="White T.C."/>
            <person name="Graser Y."/>
            <person name="Martinez-Rossi N."/>
            <person name="Heitman J."/>
            <person name="Young S.K."/>
            <person name="Zeng Q."/>
            <person name="Gargeya S."/>
            <person name="Abouelleil A."/>
            <person name="Alvarado L."/>
            <person name="Chapman S.B."/>
            <person name="Gainer-Dewar J."/>
            <person name="Goldberg J."/>
            <person name="Griggs A."/>
            <person name="Gujja S."/>
            <person name="Hansen M."/>
            <person name="Howarth C."/>
            <person name="Imamovic A."/>
            <person name="Larimer J."/>
            <person name="Martinez D."/>
            <person name="Murphy C."/>
            <person name="Pearson M.D."/>
            <person name="Persinoti G."/>
            <person name="Poon T."/>
            <person name="Priest M."/>
            <person name="Roberts A.D."/>
            <person name="Saif S."/>
            <person name="Shea T.D."/>
            <person name="Sykes S.N."/>
            <person name="Wortman J."/>
            <person name="Nusbaum C."/>
            <person name="Birren B."/>
        </authorList>
    </citation>
    <scope>NUCLEOTIDE SEQUENCE [LARGE SCALE GENOMIC DNA]</scope>
    <source>
        <strain evidence="12">CBS 288.86</strain>
    </source>
</reference>
<keyword evidence="6 9" id="KW-0067">ATP-binding</keyword>
<keyword evidence="5" id="KW-0418">Kinase</keyword>
<dbReference type="AlphaFoldDB" id="A0A022W1F2"/>
<dbReference type="GO" id="GO:0000245">
    <property type="term" value="P:spliceosomal complex assembly"/>
    <property type="evidence" value="ECO:0007669"/>
    <property type="project" value="TreeGrafter"/>
</dbReference>
<feature type="region of interest" description="Disordered" evidence="10">
    <location>
        <begin position="1"/>
        <end position="30"/>
    </location>
</feature>
<dbReference type="OrthoDB" id="5979581at2759"/>
<dbReference type="HOGENOM" id="CLU_1015528_0_0_1"/>
<keyword evidence="2" id="KW-0723">Serine/threonine-protein kinase</keyword>
<dbReference type="EMBL" id="KK207855">
    <property type="protein sequence ID" value="EZF52260.1"/>
    <property type="molecule type" value="Genomic_DNA"/>
</dbReference>
<accession>A0A022W1F2</accession>
<organism evidence="12">
    <name type="scientific">Trichophyton rubrum CBS 288.86</name>
    <dbReference type="NCBI Taxonomy" id="1215330"/>
    <lineage>
        <taxon>Eukaryota</taxon>
        <taxon>Fungi</taxon>
        <taxon>Dikarya</taxon>
        <taxon>Ascomycota</taxon>
        <taxon>Pezizomycotina</taxon>
        <taxon>Eurotiomycetes</taxon>
        <taxon>Eurotiomycetidae</taxon>
        <taxon>Onygenales</taxon>
        <taxon>Arthrodermataceae</taxon>
        <taxon>Trichophyton</taxon>
    </lineage>
</organism>
<comment type="catalytic activity">
    <reaction evidence="7">
        <text>L-threonyl-[protein] + ATP = O-phospho-L-threonyl-[protein] + ADP + H(+)</text>
        <dbReference type="Rhea" id="RHEA:46608"/>
        <dbReference type="Rhea" id="RHEA-COMP:11060"/>
        <dbReference type="Rhea" id="RHEA-COMP:11605"/>
        <dbReference type="ChEBI" id="CHEBI:15378"/>
        <dbReference type="ChEBI" id="CHEBI:30013"/>
        <dbReference type="ChEBI" id="CHEBI:30616"/>
        <dbReference type="ChEBI" id="CHEBI:61977"/>
        <dbReference type="ChEBI" id="CHEBI:456216"/>
        <dbReference type="EC" id="2.7.11.1"/>
    </reaction>
</comment>
<evidence type="ECO:0000256" key="2">
    <source>
        <dbReference type="ARBA" id="ARBA00022527"/>
    </source>
</evidence>
<evidence type="ECO:0000256" key="1">
    <source>
        <dbReference type="ARBA" id="ARBA00012513"/>
    </source>
</evidence>
<dbReference type="Gene3D" id="3.30.200.20">
    <property type="entry name" value="Phosphorylase Kinase, domain 1"/>
    <property type="match status" value="1"/>
</dbReference>
<evidence type="ECO:0000256" key="5">
    <source>
        <dbReference type="ARBA" id="ARBA00022777"/>
    </source>
</evidence>
<dbReference type="InterPro" id="IPR051334">
    <property type="entry name" value="SRPK"/>
</dbReference>
<evidence type="ECO:0000256" key="4">
    <source>
        <dbReference type="ARBA" id="ARBA00022741"/>
    </source>
</evidence>
<dbReference type="GO" id="GO:0004674">
    <property type="term" value="F:protein serine/threonine kinase activity"/>
    <property type="evidence" value="ECO:0007669"/>
    <property type="project" value="UniProtKB-KW"/>
</dbReference>
<evidence type="ECO:0000256" key="10">
    <source>
        <dbReference type="SAM" id="MobiDB-lite"/>
    </source>
</evidence>
<name>A0A022W1F2_TRIRU</name>
<dbReference type="EC" id="2.7.11.1" evidence="1"/>
<dbReference type="PANTHER" id="PTHR47634">
    <property type="entry name" value="PROTEIN KINASE DOMAIN-CONTAINING PROTEIN-RELATED"/>
    <property type="match status" value="1"/>
</dbReference>
<dbReference type="InterPro" id="IPR011009">
    <property type="entry name" value="Kinase-like_dom_sf"/>
</dbReference>
<sequence length="297" mass="33382">MAPQDMKIPPRSGDVSDDGDSDLGDFVTTEEEEGDIEYYCEDSSRYNSEASRAFYPICIGEILSDRYRIDHKLGHGGFSTVWLAYDLEKKTVVALKVTDSSEKGKYEAQIPEEIIRRVKDTSHVLTYLRAFSLQVEASNRHQVLGWDCTSGLAVNVSEQVTGEREGRPPMRYCSQNGFMASHPAQPATCGVTCVHSRNSIWDFPLSGIHSEVISLPVWLKALVHFPPSGRGVFSRNIKTISAFEILIKRLRPDIDQAELEVASSLFRRGFCLEPEKRPTAAELLQDPLFKALMDRYT</sequence>
<dbReference type="SMART" id="SM00220">
    <property type="entry name" value="S_TKc"/>
    <property type="match status" value="1"/>
</dbReference>
<evidence type="ECO:0000256" key="3">
    <source>
        <dbReference type="ARBA" id="ARBA00022679"/>
    </source>
</evidence>
<feature type="binding site" evidence="9">
    <location>
        <position position="96"/>
    </location>
    <ligand>
        <name>ATP</name>
        <dbReference type="ChEBI" id="CHEBI:30616"/>
    </ligand>
</feature>
<keyword evidence="4 9" id="KW-0547">Nucleotide-binding</keyword>
<comment type="catalytic activity">
    <reaction evidence="8">
        <text>L-seryl-[protein] + ATP = O-phospho-L-seryl-[protein] + ADP + H(+)</text>
        <dbReference type="Rhea" id="RHEA:17989"/>
        <dbReference type="Rhea" id="RHEA-COMP:9863"/>
        <dbReference type="Rhea" id="RHEA-COMP:11604"/>
        <dbReference type="ChEBI" id="CHEBI:15378"/>
        <dbReference type="ChEBI" id="CHEBI:29999"/>
        <dbReference type="ChEBI" id="CHEBI:30616"/>
        <dbReference type="ChEBI" id="CHEBI:83421"/>
        <dbReference type="ChEBI" id="CHEBI:456216"/>
        <dbReference type="EC" id="2.7.11.1"/>
    </reaction>
</comment>